<keyword evidence="2" id="KW-1185">Reference proteome</keyword>
<proteinExistence type="predicted"/>
<accession>A0A1M5EYM4</accession>
<evidence type="ECO:0000313" key="2">
    <source>
        <dbReference type="Proteomes" id="UP000184144"/>
    </source>
</evidence>
<reference evidence="2" key="1">
    <citation type="submission" date="2016-11" db="EMBL/GenBank/DDBJ databases">
        <authorList>
            <person name="Varghese N."/>
            <person name="Submissions S."/>
        </authorList>
    </citation>
    <scope>NUCLEOTIDE SEQUENCE [LARGE SCALE GENOMIC DNA]</scope>
    <source>
        <strain evidence="2">DSM 100566</strain>
    </source>
</reference>
<dbReference type="Proteomes" id="UP000184144">
    <property type="component" value="Unassembled WGS sequence"/>
</dbReference>
<evidence type="ECO:0000313" key="1">
    <source>
        <dbReference type="EMBL" id="SHF84344.1"/>
    </source>
</evidence>
<protein>
    <submittedName>
        <fullName evidence="1">Uncharacterized protein</fullName>
    </submittedName>
</protein>
<dbReference type="EMBL" id="FQUV01000017">
    <property type="protein sequence ID" value="SHF84344.1"/>
    <property type="molecule type" value="Genomic_DNA"/>
</dbReference>
<gene>
    <name evidence="1" type="ORF">SAMN05444273_1179</name>
</gene>
<dbReference type="RefSeq" id="WP_073146455.1">
    <property type="nucleotide sequence ID" value="NZ_FQUV01000017.1"/>
</dbReference>
<sequence length="156" mass="17650">MFEDRHNKDQRQSQPLPNYTDVYDTMLYQTPDGTSKGALPTIYAFRVKDPLLSPDPRPDFVLLETDDEIQAWQQAIAGPVVLNDEGHITDAPLLVWNSLPSLLTGDDEIIAMYSPVDDADTWPVLALQAHPFDKALDTAPARDRYYFEQNKFVGLL</sequence>
<organism evidence="1 2">
    <name type="scientific">Litoreibacter ascidiaceicola</name>
    <dbReference type="NCBI Taxonomy" id="1486859"/>
    <lineage>
        <taxon>Bacteria</taxon>
        <taxon>Pseudomonadati</taxon>
        <taxon>Pseudomonadota</taxon>
        <taxon>Alphaproteobacteria</taxon>
        <taxon>Rhodobacterales</taxon>
        <taxon>Roseobacteraceae</taxon>
        <taxon>Litoreibacter</taxon>
    </lineage>
</organism>
<dbReference type="OrthoDB" id="7777559at2"/>
<dbReference type="AlphaFoldDB" id="A0A1M5EYM4"/>
<name>A0A1M5EYM4_9RHOB</name>
<dbReference type="STRING" id="1486859.SAMN05444273_1179"/>